<evidence type="ECO:0000256" key="3">
    <source>
        <dbReference type="ARBA" id="ARBA00012733"/>
    </source>
</evidence>
<dbReference type="Pfam" id="PF13859">
    <property type="entry name" value="BNR_3"/>
    <property type="match status" value="1"/>
</dbReference>
<dbReference type="GO" id="GO:0004308">
    <property type="term" value="F:exo-alpha-sialidase activity"/>
    <property type="evidence" value="ECO:0007669"/>
    <property type="project" value="UniProtKB-EC"/>
</dbReference>
<dbReference type="InterPro" id="IPR036278">
    <property type="entry name" value="Sialidase_sf"/>
</dbReference>
<feature type="domain" description="Sialidase N-terminal" evidence="6">
    <location>
        <begin position="179"/>
        <end position="249"/>
    </location>
</feature>
<keyword evidence="4" id="KW-0732">Signal</keyword>
<evidence type="ECO:0000256" key="4">
    <source>
        <dbReference type="SAM" id="SignalP"/>
    </source>
</evidence>
<evidence type="ECO:0000259" key="6">
    <source>
        <dbReference type="Pfam" id="PF14873"/>
    </source>
</evidence>
<dbReference type="EC" id="3.2.1.18" evidence="3"/>
<dbReference type="InterPro" id="IPR026856">
    <property type="entry name" value="Sialidase_fam"/>
</dbReference>
<comment type="similarity">
    <text evidence="2">Belongs to the glycosyl hydrolase 33 family.</text>
</comment>
<accession>A0ABW4ZAI9</accession>
<dbReference type="PANTHER" id="PTHR10628:SF30">
    <property type="entry name" value="EXO-ALPHA-SIALIDASE"/>
    <property type="match status" value="1"/>
</dbReference>
<dbReference type="SUPFAM" id="SSF50939">
    <property type="entry name" value="Sialidases"/>
    <property type="match status" value="1"/>
</dbReference>
<reference evidence="8" key="1">
    <citation type="journal article" date="2019" name="Int. J. Syst. Evol. Microbiol.">
        <title>The Global Catalogue of Microorganisms (GCM) 10K type strain sequencing project: providing services to taxonomists for standard genome sequencing and annotation.</title>
        <authorList>
            <consortium name="The Broad Institute Genomics Platform"/>
            <consortium name="The Broad Institute Genome Sequencing Center for Infectious Disease"/>
            <person name="Wu L."/>
            <person name="Ma J."/>
        </authorList>
    </citation>
    <scope>NUCLEOTIDE SEQUENCE [LARGE SCALE GENOMIC DNA]</scope>
    <source>
        <strain evidence="8">CCUG 57942</strain>
    </source>
</reference>
<organism evidence="7 8">
    <name type="scientific">Rubritalea tangerina</name>
    <dbReference type="NCBI Taxonomy" id="430798"/>
    <lineage>
        <taxon>Bacteria</taxon>
        <taxon>Pseudomonadati</taxon>
        <taxon>Verrucomicrobiota</taxon>
        <taxon>Verrucomicrobiia</taxon>
        <taxon>Verrucomicrobiales</taxon>
        <taxon>Rubritaleaceae</taxon>
        <taxon>Rubritalea</taxon>
    </lineage>
</organism>
<keyword evidence="7" id="KW-0378">Hydrolase</keyword>
<evidence type="ECO:0000313" key="8">
    <source>
        <dbReference type="Proteomes" id="UP001597389"/>
    </source>
</evidence>
<evidence type="ECO:0000259" key="5">
    <source>
        <dbReference type="Pfam" id="PF13859"/>
    </source>
</evidence>
<protein>
    <recommendedName>
        <fullName evidence="3">exo-alpha-sialidase</fullName>
        <ecNumber evidence="3">3.2.1.18</ecNumber>
    </recommendedName>
</protein>
<feature type="chain" id="PRO_5046282685" description="exo-alpha-sialidase" evidence="4">
    <location>
        <begin position="25"/>
        <end position="696"/>
    </location>
</feature>
<dbReference type="Gene3D" id="2.120.10.10">
    <property type="match status" value="1"/>
</dbReference>
<comment type="catalytic activity">
    <reaction evidence="1">
        <text>Hydrolysis of alpha-(2-&gt;3)-, alpha-(2-&gt;6)-, alpha-(2-&gt;8)- glycosidic linkages of terminal sialic acid residues in oligosaccharides, glycoproteins, glycolipids, colominic acid and synthetic substrates.</text>
        <dbReference type="EC" id="3.2.1.18"/>
    </reaction>
</comment>
<dbReference type="Gene3D" id="2.60.40.1290">
    <property type="match status" value="1"/>
</dbReference>
<keyword evidence="8" id="KW-1185">Reference proteome</keyword>
<dbReference type="RefSeq" id="WP_377089288.1">
    <property type="nucleotide sequence ID" value="NZ_JBHSJL010000014.1"/>
</dbReference>
<proteinExistence type="inferred from homology"/>
<dbReference type="InterPro" id="IPR029456">
    <property type="entry name" value="Sialidase_N"/>
</dbReference>
<gene>
    <name evidence="7" type="ORF">ACFSW8_08225</name>
</gene>
<dbReference type="Pfam" id="PF14873">
    <property type="entry name" value="BNR_assoc_N"/>
    <property type="match status" value="1"/>
</dbReference>
<evidence type="ECO:0000313" key="7">
    <source>
        <dbReference type="EMBL" id="MFD2158879.1"/>
    </source>
</evidence>
<dbReference type="Proteomes" id="UP001597389">
    <property type="component" value="Unassembled WGS sequence"/>
</dbReference>
<dbReference type="CDD" id="cd15482">
    <property type="entry name" value="Sialidase_non-viral"/>
    <property type="match status" value="1"/>
</dbReference>
<comment type="caution">
    <text evidence="7">The sequence shown here is derived from an EMBL/GenBank/DDBJ whole genome shotgun (WGS) entry which is preliminary data.</text>
</comment>
<dbReference type="InterPro" id="IPR011040">
    <property type="entry name" value="Sialidase"/>
</dbReference>
<evidence type="ECO:0000256" key="2">
    <source>
        <dbReference type="ARBA" id="ARBA00009348"/>
    </source>
</evidence>
<evidence type="ECO:0000256" key="1">
    <source>
        <dbReference type="ARBA" id="ARBA00000427"/>
    </source>
</evidence>
<dbReference type="EMBL" id="JBHUJB010000034">
    <property type="protein sequence ID" value="MFD2158879.1"/>
    <property type="molecule type" value="Genomic_DNA"/>
</dbReference>
<keyword evidence="7" id="KW-0326">Glycosidase</keyword>
<feature type="signal peptide" evidence="4">
    <location>
        <begin position="1"/>
        <end position="24"/>
    </location>
</feature>
<name>A0ABW4ZAI9_9BACT</name>
<sequence length="696" mass="75738">MKNVMRIKGMGCCMAAMSMGSLHAASEDFSNVSLNAKGEISSDLGVFRASKGHMEKNSMSADDTAGSLRITGGENKVVELELAKALQKKPLLALHFNAERWTGASPFAFQIEGKSGGKWKRVYDGNKLPLRALATKREADLGGEEFEAFRFTATTKEGSGVLLDNITVIPDGPMVVKGASAKKAQIPLLIRKSDAIALRYSIKAEGSKNVDKLKKLHVRVKGTSDLKDIESLSLYALQGGSSDLSKAKKLDTKPAKDGVSFETDYALESGENHFVVQASISNDAKLTNRVVADFVGAELEKKGKLSAGDAEVVVKSQRIGFNVAHSGDEVVRTDGTKMVCKRMRIPGMVTSKEGTLLAVYDLRWNQNGDLPGDIDVGLSRSTDGGRSWEAPRPVLDMGEWLGMPENKNGVGDPAILVDEKTGHIYITGLVAHGLSSGWYWGKSKPGMDPKDTGQVVIVKSEDDGKTWSKPRNLTPEIKDPAWQLMLQGPGAGISMRDGTLVFAFQYKVNLGSKEKPRYSARSSILYSKDHGETWKVAPGVEYPQETTEAQVVELNDGSLMLNCRISAGGRAVFTTKDLGETWTQHKTSGRGTFNMSGCMASILRYSSTKDGDKQDILLFSGPADGGKKRRTHMSIRYSLDEGETWSEPYLLDQLGGAYSCLSLIEENGRRDIGIIYEGSQSNMTFERLSLDELMQK</sequence>
<feature type="domain" description="Sialidase" evidence="5">
    <location>
        <begin position="346"/>
        <end position="633"/>
    </location>
</feature>
<dbReference type="PANTHER" id="PTHR10628">
    <property type="entry name" value="SIALIDASE"/>
    <property type="match status" value="1"/>
</dbReference>